<dbReference type="Pfam" id="PF00249">
    <property type="entry name" value="Myb_DNA-binding"/>
    <property type="match status" value="1"/>
</dbReference>
<keyword evidence="4" id="KW-1185">Reference proteome</keyword>
<dbReference type="PROSITE" id="PS50090">
    <property type="entry name" value="MYB_LIKE"/>
    <property type="match status" value="1"/>
</dbReference>
<accession>A0ABD3GX98</accession>
<name>A0ABD3GX98_9MARC</name>
<dbReference type="InterPro" id="IPR017930">
    <property type="entry name" value="Myb_dom"/>
</dbReference>
<dbReference type="InterPro" id="IPR009057">
    <property type="entry name" value="Homeodomain-like_sf"/>
</dbReference>
<dbReference type="PROSITE" id="PS51294">
    <property type="entry name" value="HTH_MYB"/>
    <property type="match status" value="1"/>
</dbReference>
<protein>
    <submittedName>
        <fullName evidence="3">Uncharacterized protein</fullName>
    </submittedName>
</protein>
<evidence type="ECO:0000259" key="1">
    <source>
        <dbReference type="PROSITE" id="PS50090"/>
    </source>
</evidence>
<feature type="domain" description="HTH myb-type" evidence="2">
    <location>
        <begin position="57"/>
        <end position="107"/>
    </location>
</feature>
<dbReference type="InterPro" id="IPR001005">
    <property type="entry name" value="SANT/Myb"/>
</dbReference>
<organism evidence="3 4">
    <name type="scientific">Riccia sorocarpa</name>
    <dbReference type="NCBI Taxonomy" id="122646"/>
    <lineage>
        <taxon>Eukaryota</taxon>
        <taxon>Viridiplantae</taxon>
        <taxon>Streptophyta</taxon>
        <taxon>Embryophyta</taxon>
        <taxon>Marchantiophyta</taxon>
        <taxon>Marchantiopsida</taxon>
        <taxon>Marchantiidae</taxon>
        <taxon>Marchantiales</taxon>
        <taxon>Ricciaceae</taxon>
        <taxon>Riccia</taxon>
    </lineage>
</organism>
<evidence type="ECO:0000313" key="3">
    <source>
        <dbReference type="EMBL" id="KAL3683758.1"/>
    </source>
</evidence>
<dbReference type="EMBL" id="JBJQOH010000006">
    <property type="protein sequence ID" value="KAL3683758.1"/>
    <property type="molecule type" value="Genomic_DNA"/>
</dbReference>
<proteinExistence type="predicted"/>
<dbReference type="SMART" id="SM00717">
    <property type="entry name" value="SANT"/>
    <property type="match status" value="1"/>
</dbReference>
<dbReference type="PANTHER" id="PTHR45614">
    <property type="entry name" value="MYB PROTEIN-RELATED"/>
    <property type="match status" value="1"/>
</dbReference>
<dbReference type="InterPro" id="IPR050560">
    <property type="entry name" value="MYB_TF"/>
</dbReference>
<comment type="caution">
    <text evidence="3">The sequence shown here is derived from an EMBL/GenBank/DDBJ whole genome shotgun (WGS) entry which is preliminary data.</text>
</comment>
<dbReference type="CDD" id="cd00167">
    <property type="entry name" value="SANT"/>
    <property type="match status" value="1"/>
</dbReference>
<dbReference type="SUPFAM" id="SSF46689">
    <property type="entry name" value="Homeodomain-like"/>
    <property type="match status" value="1"/>
</dbReference>
<evidence type="ECO:0000313" key="4">
    <source>
        <dbReference type="Proteomes" id="UP001633002"/>
    </source>
</evidence>
<evidence type="ECO:0000259" key="2">
    <source>
        <dbReference type="PROSITE" id="PS51294"/>
    </source>
</evidence>
<reference evidence="3 4" key="1">
    <citation type="submission" date="2024-09" db="EMBL/GenBank/DDBJ databases">
        <title>Chromosome-scale assembly of Riccia sorocarpa.</title>
        <authorList>
            <person name="Paukszto L."/>
        </authorList>
    </citation>
    <scope>NUCLEOTIDE SEQUENCE [LARGE SCALE GENOMIC DNA]</scope>
    <source>
        <strain evidence="3">LP-2024</strain>
        <tissue evidence="3">Aerial parts of the thallus</tissue>
    </source>
</reference>
<dbReference type="PANTHER" id="PTHR45614:SF76">
    <property type="entry name" value="TRANSCRIPTION FACTOR MYB124"/>
    <property type="match status" value="1"/>
</dbReference>
<sequence length="211" mass="23051">MGDSQVTTGEERSGGHEIVVWVDPEEEDTLLKEKVVQDGSHKSLQEIKTEVTAVVNKGRRWSCSEDILLLEAHREFGSRWADISKKMNGRSHDSVKKRFSYICSRETKRIKAELGLPEAGMPQDLRRLAIAESKLSAEPLGLANASSFQAGGGAAGESSGSSSVGRSDISASARCVVSQAWLDILEMKKMGIRESSLKLTTLDELADFLEL</sequence>
<dbReference type="Proteomes" id="UP001633002">
    <property type="component" value="Unassembled WGS sequence"/>
</dbReference>
<gene>
    <name evidence="3" type="ORF">R1sor_001780</name>
</gene>
<dbReference type="AlphaFoldDB" id="A0ABD3GX98"/>
<feature type="domain" description="Myb-like" evidence="1">
    <location>
        <begin position="60"/>
        <end position="103"/>
    </location>
</feature>
<dbReference type="Gene3D" id="1.10.10.60">
    <property type="entry name" value="Homeodomain-like"/>
    <property type="match status" value="1"/>
</dbReference>